<comment type="caution">
    <text evidence="2">The sequence shown here is derived from an EMBL/GenBank/DDBJ whole genome shotgun (WGS) entry which is preliminary data.</text>
</comment>
<evidence type="ECO:0000313" key="3">
    <source>
        <dbReference type="Proteomes" id="UP000218231"/>
    </source>
</evidence>
<accession>A0A2A2JXY2</accession>
<protein>
    <submittedName>
        <fullName evidence="2">Uncharacterized protein</fullName>
    </submittedName>
</protein>
<name>A0A2A2JXY2_9BILA</name>
<feature type="transmembrane region" description="Helical" evidence="1">
    <location>
        <begin position="134"/>
        <end position="153"/>
    </location>
</feature>
<keyword evidence="3" id="KW-1185">Reference proteome</keyword>
<dbReference type="AlphaFoldDB" id="A0A2A2JXY2"/>
<dbReference type="Proteomes" id="UP000218231">
    <property type="component" value="Unassembled WGS sequence"/>
</dbReference>
<keyword evidence="1" id="KW-0472">Membrane</keyword>
<evidence type="ECO:0000313" key="2">
    <source>
        <dbReference type="EMBL" id="PAV66577.1"/>
    </source>
</evidence>
<feature type="transmembrane region" description="Helical" evidence="1">
    <location>
        <begin position="107"/>
        <end position="127"/>
    </location>
</feature>
<dbReference type="EMBL" id="LIAE01010087">
    <property type="protein sequence ID" value="PAV66577.1"/>
    <property type="molecule type" value="Genomic_DNA"/>
</dbReference>
<reference evidence="2 3" key="1">
    <citation type="journal article" date="2017" name="Curr. Biol.">
        <title>Genome architecture and evolution of a unichromosomal asexual nematode.</title>
        <authorList>
            <person name="Fradin H."/>
            <person name="Zegar C."/>
            <person name="Gutwein M."/>
            <person name="Lucas J."/>
            <person name="Kovtun M."/>
            <person name="Corcoran D."/>
            <person name="Baugh L.R."/>
            <person name="Kiontke K."/>
            <person name="Gunsalus K."/>
            <person name="Fitch D.H."/>
            <person name="Piano F."/>
        </authorList>
    </citation>
    <scope>NUCLEOTIDE SEQUENCE [LARGE SCALE GENOMIC DNA]</scope>
    <source>
        <strain evidence="2">PF1309</strain>
    </source>
</reference>
<keyword evidence="1" id="KW-0812">Transmembrane</keyword>
<organism evidence="2 3">
    <name type="scientific">Diploscapter pachys</name>
    <dbReference type="NCBI Taxonomy" id="2018661"/>
    <lineage>
        <taxon>Eukaryota</taxon>
        <taxon>Metazoa</taxon>
        <taxon>Ecdysozoa</taxon>
        <taxon>Nematoda</taxon>
        <taxon>Chromadorea</taxon>
        <taxon>Rhabditida</taxon>
        <taxon>Rhabditina</taxon>
        <taxon>Rhabditomorpha</taxon>
        <taxon>Rhabditoidea</taxon>
        <taxon>Rhabditidae</taxon>
        <taxon>Diploscapter</taxon>
    </lineage>
</organism>
<keyword evidence="1" id="KW-1133">Transmembrane helix</keyword>
<gene>
    <name evidence="2" type="ORF">WR25_01178</name>
</gene>
<sequence>MHGAHACDLWASSQPVHLHQQPVGCVGDLAVAQLPTIPGDAYPPGGVSGEETPGATGAPMSSDSSARFMARYFPVFLLGIFMSILPVAMTATLWFDTYWRNHPDNPLYTVMVTGGLVVLLCLGHIAMVRGLNGALWMILPVLAVALLTALSLIGSSLHTVLQLAALVLPLLAMLVFNSQRHREMRRLLVELRKKRC</sequence>
<feature type="transmembrane region" description="Helical" evidence="1">
    <location>
        <begin position="72"/>
        <end position="95"/>
    </location>
</feature>
<proteinExistence type="predicted"/>
<feature type="transmembrane region" description="Helical" evidence="1">
    <location>
        <begin position="159"/>
        <end position="176"/>
    </location>
</feature>
<evidence type="ECO:0000256" key="1">
    <source>
        <dbReference type="SAM" id="Phobius"/>
    </source>
</evidence>